<dbReference type="OrthoDB" id="9791866at2"/>
<dbReference type="GO" id="GO:0016787">
    <property type="term" value="F:hydrolase activity"/>
    <property type="evidence" value="ECO:0007669"/>
    <property type="project" value="InterPro"/>
</dbReference>
<dbReference type="PANTHER" id="PTHR43143:SF1">
    <property type="entry name" value="SERINE_THREONINE-PROTEIN PHOSPHATASE CPPED1"/>
    <property type="match status" value="1"/>
</dbReference>
<feature type="domain" description="Calcineurin-like phosphoesterase" evidence="1">
    <location>
        <begin position="41"/>
        <end position="245"/>
    </location>
</feature>
<dbReference type="InterPro" id="IPR004843">
    <property type="entry name" value="Calcineurin-like_PHP"/>
</dbReference>
<dbReference type="Gene3D" id="3.60.21.10">
    <property type="match status" value="1"/>
</dbReference>
<dbReference type="Proteomes" id="UP000309872">
    <property type="component" value="Unassembled WGS sequence"/>
</dbReference>
<reference evidence="2 3" key="1">
    <citation type="submission" date="2019-04" db="EMBL/GenBank/DDBJ databases">
        <title>Sphingobacterium olei sp. nov., isolated from oil-contaminated soil.</title>
        <authorList>
            <person name="Liu B."/>
        </authorList>
    </citation>
    <scope>NUCLEOTIDE SEQUENCE [LARGE SCALE GENOMIC DNA]</scope>
    <source>
        <strain evidence="2 3">Y3L14</strain>
    </source>
</reference>
<sequence length="301" mass="34328">MGRKIAMKRFNLLNKMNVLRLLFFVLFLAGHRNVDAQEKFSFAFLTDMHVNANPKSRSLDGLKQALRSAEASGAEFIISGGDNVDVDGMKADRKEEAIKLYTDYKAVIDASKLPWHLTIGNHDRYWHDSTSHSPYGDGLFSSFFGDTYYTFEHKSWRFIVLNSTEIGDGKYCVSEQQRQWLVEVLANTPDTQPIVVSTHVPFLSLYYPVLEGKYTDADTFTNQKEIFDLFAGHNLKLVLQGHQHLYEEIKVKGVQFITAGAVSANWWGGEFHGTEEGYLLVHADGDDITWEYMDYGWEVAK</sequence>
<protein>
    <recommendedName>
        <fullName evidence="1">Calcineurin-like phosphoesterase domain-containing protein</fullName>
    </recommendedName>
</protein>
<accession>A0A4U0GZF0</accession>
<dbReference type="PANTHER" id="PTHR43143">
    <property type="entry name" value="METALLOPHOSPHOESTERASE, CALCINEURIN SUPERFAMILY"/>
    <property type="match status" value="1"/>
</dbReference>
<evidence type="ECO:0000313" key="3">
    <source>
        <dbReference type="Proteomes" id="UP000309872"/>
    </source>
</evidence>
<organism evidence="2 3">
    <name type="scientific">Sphingobacterium alkalisoli</name>
    <dbReference type="NCBI Taxonomy" id="1874115"/>
    <lineage>
        <taxon>Bacteria</taxon>
        <taxon>Pseudomonadati</taxon>
        <taxon>Bacteroidota</taxon>
        <taxon>Sphingobacteriia</taxon>
        <taxon>Sphingobacteriales</taxon>
        <taxon>Sphingobacteriaceae</taxon>
        <taxon>Sphingobacterium</taxon>
    </lineage>
</organism>
<dbReference type="RefSeq" id="WP_136821537.1">
    <property type="nucleotide sequence ID" value="NZ_SUKA01000004.1"/>
</dbReference>
<keyword evidence="3" id="KW-1185">Reference proteome</keyword>
<dbReference type="SUPFAM" id="SSF56300">
    <property type="entry name" value="Metallo-dependent phosphatases"/>
    <property type="match status" value="1"/>
</dbReference>
<dbReference type="EMBL" id="SUKA01000004">
    <property type="protein sequence ID" value="TJY64476.1"/>
    <property type="molecule type" value="Genomic_DNA"/>
</dbReference>
<dbReference type="AlphaFoldDB" id="A0A4U0GZF0"/>
<proteinExistence type="predicted"/>
<dbReference type="Pfam" id="PF00149">
    <property type="entry name" value="Metallophos"/>
    <property type="match status" value="1"/>
</dbReference>
<gene>
    <name evidence="2" type="ORF">FAZ19_14860</name>
</gene>
<dbReference type="InterPro" id="IPR029052">
    <property type="entry name" value="Metallo-depent_PP-like"/>
</dbReference>
<comment type="caution">
    <text evidence="2">The sequence shown here is derived from an EMBL/GenBank/DDBJ whole genome shotgun (WGS) entry which is preliminary data.</text>
</comment>
<dbReference type="InterPro" id="IPR051918">
    <property type="entry name" value="STPP_CPPED1"/>
</dbReference>
<evidence type="ECO:0000313" key="2">
    <source>
        <dbReference type="EMBL" id="TJY64476.1"/>
    </source>
</evidence>
<evidence type="ECO:0000259" key="1">
    <source>
        <dbReference type="Pfam" id="PF00149"/>
    </source>
</evidence>
<name>A0A4U0GZF0_9SPHI</name>